<keyword evidence="3" id="KW-0732">Signal</keyword>
<gene>
    <name evidence="4" type="ORF">OW255_06820</name>
</gene>
<organism evidence="4 5">
    <name type="scientific">Lacrimispora xylanolytica</name>
    <dbReference type="NCBI Taxonomy" id="29375"/>
    <lineage>
        <taxon>Bacteria</taxon>
        <taxon>Bacillati</taxon>
        <taxon>Bacillota</taxon>
        <taxon>Clostridia</taxon>
        <taxon>Lachnospirales</taxon>
        <taxon>Lachnospiraceae</taxon>
        <taxon>Lacrimispora</taxon>
    </lineage>
</organism>
<feature type="repeat" description="Cell wall-binding" evidence="2">
    <location>
        <begin position="64"/>
        <end position="83"/>
    </location>
</feature>
<evidence type="ECO:0000256" key="2">
    <source>
        <dbReference type="PROSITE-ProRule" id="PRU00591"/>
    </source>
</evidence>
<dbReference type="SUPFAM" id="SSF69360">
    <property type="entry name" value="Cell wall binding repeat"/>
    <property type="match status" value="1"/>
</dbReference>
<dbReference type="Proteomes" id="UP001163115">
    <property type="component" value="Chromosome"/>
</dbReference>
<dbReference type="RefSeq" id="WP_268116102.1">
    <property type="nucleotide sequence ID" value="NZ_CP113524.1"/>
</dbReference>
<protein>
    <recommendedName>
        <fullName evidence="6">Cell wall binding repeat protein</fullName>
    </recommendedName>
</protein>
<proteinExistence type="predicted"/>
<feature type="chain" id="PRO_5045740337" description="Cell wall binding repeat protein" evidence="3">
    <location>
        <begin position="24"/>
        <end position="241"/>
    </location>
</feature>
<dbReference type="InterPro" id="IPR018337">
    <property type="entry name" value="Cell_wall/Cho-bd_repeat"/>
</dbReference>
<accession>A0ABY7AIE0</accession>
<feature type="signal peptide" evidence="3">
    <location>
        <begin position="1"/>
        <end position="23"/>
    </location>
</feature>
<evidence type="ECO:0000256" key="3">
    <source>
        <dbReference type="SAM" id="SignalP"/>
    </source>
</evidence>
<dbReference type="Gene3D" id="2.10.270.10">
    <property type="entry name" value="Cholin Binding"/>
    <property type="match status" value="1"/>
</dbReference>
<evidence type="ECO:0008006" key="6">
    <source>
        <dbReference type="Google" id="ProtNLM"/>
    </source>
</evidence>
<reference evidence="4" key="1">
    <citation type="submission" date="2022-11" db="EMBL/GenBank/DDBJ databases">
        <title>Lacrimispora xylanolytica sy1, complete genome.</title>
        <authorList>
            <person name="Choi S."/>
        </authorList>
    </citation>
    <scope>NUCLEOTIDE SEQUENCE</scope>
    <source>
        <strain evidence="4">Sy1</strain>
    </source>
</reference>
<name>A0ABY7AIE0_9FIRM</name>
<evidence type="ECO:0000313" key="4">
    <source>
        <dbReference type="EMBL" id="WAJ25213.1"/>
    </source>
</evidence>
<evidence type="ECO:0000313" key="5">
    <source>
        <dbReference type="Proteomes" id="UP001163115"/>
    </source>
</evidence>
<dbReference type="Pfam" id="PF19127">
    <property type="entry name" value="Choline_bind_3"/>
    <property type="match status" value="1"/>
</dbReference>
<evidence type="ECO:0000256" key="1">
    <source>
        <dbReference type="ARBA" id="ARBA00022737"/>
    </source>
</evidence>
<dbReference type="EMBL" id="CP113524">
    <property type="protein sequence ID" value="WAJ25213.1"/>
    <property type="molecule type" value="Genomic_DNA"/>
</dbReference>
<keyword evidence="1" id="KW-0677">Repeat</keyword>
<sequence length="241" mass="27271">MKKFLVVLMTATFALSSTIVSLAGEWKQTGHGWWYDNGNGSYTINNWQKVDNKWYHFNQDGYMSTGWVSISGKWYYCNANGEMARDVWIDGKYYVGSDGAMYVNTTTPDGKKVDQTGLIINNNSTNSEYSEFIGTFSDGSYDETGKFEWFEELTITKIENGKIYGNYNPLSNFYTINGDFSNGVAITNNIFTITVNLIDHTNNDRKSTYTATFELGKRDGKPVLLPDDNNSGSLVIYNKVR</sequence>
<keyword evidence="5" id="KW-1185">Reference proteome</keyword>
<dbReference type="PROSITE" id="PS51170">
    <property type="entry name" value="CW"/>
    <property type="match status" value="2"/>
</dbReference>
<feature type="repeat" description="Cell wall-binding" evidence="2">
    <location>
        <begin position="44"/>
        <end position="63"/>
    </location>
</feature>